<sequence length="56" mass="5974">MLTPGVCAEVLLLELTVDCCTQLNHLSCTEWLYSCLKHPVSVPQLPAVLLCSCGGA</sequence>
<dbReference type="EMBL" id="QXGC01005963">
    <property type="protein sequence ID" value="KAE9163677.1"/>
    <property type="molecule type" value="Genomic_DNA"/>
</dbReference>
<dbReference type="Proteomes" id="UP000440367">
    <property type="component" value="Unassembled WGS sequence"/>
</dbReference>
<evidence type="ECO:0000313" key="16">
    <source>
        <dbReference type="Proteomes" id="UP000441208"/>
    </source>
</evidence>
<evidence type="ECO:0000313" key="13">
    <source>
        <dbReference type="Proteomes" id="UP000437068"/>
    </source>
</evidence>
<dbReference type="EMBL" id="QXGE01005521">
    <property type="protein sequence ID" value="KAE9267277.1"/>
    <property type="molecule type" value="Genomic_DNA"/>
</dbReference>
<dbReference type="Proteomes" id="UP000486351">
    <property type="component" value="Unassembled WGS sequence"/>
</dbReference>
<comment type="caution">
    <text evidence="8">The sequence shown here is derived from an EMBL/GenBank/DDBJ whole genome shotgun (WGS) entry which is preliminary data.</text>
</comment>
<evidence type="ECO:0000313" key="19">
    <source>
        <dbReference type="Proteomes" id="UP000486351"/>
    </source>
</evidence>
<evidence type="ECO:0000313" key="2">
    <source>
        <dbReference type="EMBL" id="KAE8961105.1"/>
    </source>
</evidence>
<evidence type="ECO:0000313" key="7">
    <source>
        <dbReference type="EMBL" id="KAE9163677.1"/>
    </source>
</evidence>
<evidence type="ECO:0000313" key="12">
    <source>
        <dbReference type="Proteomes" id="UP000433483"/>
    </source>
</evidence>
<dbReference type="EMBL" id="QXGB01005567">
    <property type="protein sequence ID" value="KAE9162757.1"/>
    <property type="molecule type" value="Genomic_DNA"/>
</dbReference>
<dbReference type="EMBL" id="QXGF01005051">
    <property type="protein sequence ID" value="KAE8919029.1"/>
    <property type="molecule type" value="Genomic_DNA"/>
</dbReference>
<evidence type="ECO:0000313" key="6">
    <source>
        <dbReference type="EMBL" id="KAE9162757.1"/>
    </source>
</evidence>
<dbReference type="Proteomes" id="UP000429523">
    <property type="component" value="Unassembled WGS sequence"/>
</dbReference>
<dbReference type="Proteomes" id="UP000440732">
    <property type="component" value="Unassembled WGS sequence"/>
</dbReference>
<evidence type="ECO:0000313" key="15">
    <source>
        <dbReference type="Proteomes" id="UP000440732"/>
    </source>
</evidence>
<dbReference type="EMBL" id="QXFZ01005133">
    <property type="protein sequence ID" value="KAE9061842.1"/>
    <property type="molecule type" value="Genomic_DNA"/>
</dbReference>
<accession>A0A6A3VXH3</accession>
<dbReference type="AlphaFoldDB" id="A0A6A3VXH3"/>
<dbReference type="EMBL" id="QXGA01005507">
    <property type="protein sequence ID" value="KAE9066827.1"/>
    <property type="molecule type" value="Genomic_DNA"/>
</dbReference>
<dbReference type="EMBL" id="QXFY01003236">
    <property type="protein sequence ID" value="KAE9287171.1"/>
    <property type="molecule type" value="Genomic_DNA"/>
</dbReference>
<evidence type="ECO:0000313" key="18">
    <source>
        <dbReference type="Proteomes" id="UP000476176"/>
    </source>
</evidence>
<dbReference type="Proteomes" id="UP000476176">
    <property type="component" value="Unassembled WGS sequence"/>
</dbReference>
<dbReference type="EMBL" id="QXFX01005307">
    <property type="protein sequence ID" value="KAE9061126.1"/>
    <property type="molecule type" value="Genomic_DNA"/>
</dbReference>
<dbReference type="EMBL" id="QXFW01005740">
    <property type="protein sequence ID" value="KAE8961105.1"/>
    <property type="molecule type" value="Genomic_DNA"/>
</dbReference>
<evidence type="ECO:0000313" key="3">
    <source>
        <dbReference type="EMBL" id="KAE9061126.1"/>
    </source>
</evidence>
<dbReference type="Proteomes" id="UP000488956">
    <property type="component" value="Unassembled WGS sequence"/>
</dbReference>
<organism evidence="8 14">
    <name type="scientific">Phytophthora fragariae</name>
    <dbReference type="NCBI Taxonomy" id="53985"/>
    <lineage>
        <taxon>Eukaryota</taxon>
        <taxon>Sar</taxon>
        <taxon>Stramenopiles</taxon>
        <taxon>Oomycota</taxon>
        <taxon>Peronosporomycetes</taxon>
        <taxon>Peronosporales</taxon>
        <taxon>Peronosporaceae</taxon>
        <taxon>Phytophthora</taxon>
    </lineage>
</organism>
<dbReference type="EMBL" id="QXGD01003840">
    <property type="protein sequence ID" value="KAE9174176.1"/>
    <property type="molecule type" value="Genomic_DNA"/>
</dbReference>
<dbReference type="Proteomes" id="UP000441208">
    <property type="component" value="Unassembled WGS sequence"/>
</dbReference>
<dbReference type="Proteomes" id="UP000460718">
    <property type="component" value="Unassembled WGS sequence"/>
</dbReference>
<proteinExistence type="predicted"/>
<keyword evidence="12" id="KW-1185">Reference proteome</keyword>
<protein>
    <submittedName>
        <fullName evidence="8">Uncharacterized protein</fullName>
    </submittedName>
</protein>
<dbReference type="Proteomes" id="UP000437068">
    <property type="component" value="Unassembled WGS sequence"/>
</dbReference>
<evidence type="ECO:0000313" key="20">
    <source>
        <dbReference type="Proteomes" id="UP000488956"/>
    </source>
</evidence>
<evidence type="ECO:0000313" key="10">
    <source>
        <dbReference type="EMBL" id="KAE9287171.1"/>
    </source>
</evidence>
<evidence type="ECO:0000313" key="17">
    <source>
        <dbReference type="Proteomes" id="UP000460718"/>
    </source>
</evidence>
<evidence type="ECO:0000313" key="11">
    <source>
        <dbReference type="Proteomes" id="UP000429523"/>
    </source>
</evidence>
<dbReference type="Proteomes" id="UP000433483">
    <property type="component" value="Unassembled WGS sequence"/>
</dbReference>
<evidence type="ECO:0000313" key="5">
    <source>
        <dbReference type="EMBL" id="KAE9066827.1"/>
    </source>
</evidence>
<name>A0A6A3VXH3_9STRA</name>
<evidence type="ECO:0000313" key="8">
    <source>
        <dbReference type="EMBL" id="KAE9174176.1"/>
    </source>
</evidence>
<gene>
    <name evidence="9" type="ORF">PF001_g30151</name>
    <name evidence="8" type="ORF">PF002_g29125</name>
    <name evidence="7" type="ORF">PF004_g30069</name>
    <name evidence="6" type="ORF">PF005_g30724</name>
    <name evidence="5" type="ORF">PF006_g30130</name>
    <name evidence="4" type="ORF">PF007_g30114</name>
    <name evidence="10" type="ORF">PF008_g26482</name>
    <name evidence="1" type="ORF">PF009_g30658</name>
    <name evidence="3" type="ORF">PF010_g29936</name>
    <name evidence="2" type="ORF">PF011_g29869</name>
</gene>
<evidence type="ECO:0000313" key="1">
    <source>
        <dbReference type="EMBL" id="KAE8919029.1"/>
    </source>
</evidence>
<reference evidence="11 12" key="1">
    <citation type="submission" date="2018-08" db="EMBL/GenBank/DDBJ databases">
        <title>Genomic investigation of the strawberry pathogen Phytophthora fragariae indicates pathogenicity is determined by transcriptional variation in three key races.</title>
        <authorList>
            <person name="Adams T.M."/>
            <person name="Armitage A.D."/>
            <person name="Sobczyk M.K."/>
            <person name="Bates H.J."/>
            <person name="Dunwell J.M."/>
            <person name="Nellist C.F."/>
            <person name="Harrison R.J."/>
        </authorList>
    </citation>
    <scope>NUCLEOTIDE SEQUENCE [LARGE SCALE GENOMIC DNA]</scope>
    <source>
        <strain evidence="9 13">A4</strain>
        <strain evidence="8 14">BC-1</strain>
        <strain evidence="7 18">BC-23</strain>
        <strain evidence="6 12">NOV-27</strain>
        <strain evidence="5 15">NOV-5</strain>
        <strain evidence="4 16">NOV-71</strain>
        <strain evidence="10 19">NOV-77</strain>
        <strain evidence="1 11">NOV-9</strain>
        <strain evidence="3 20">ONT-3</strain>
        <strain evidence="2 17">SCRP245</strain>
    </source>
</reference>
<evidence type="ECO:0000313" key="14">
    <source>
        <dbReference type="Proteomes" id="UP000440367"/>
    </source>
</evidence>
<evidence type="ECO:0000313" key="9">
    <source>
        <dbReference type="EMBL" id="KAE9267277.1"/>
    </source>
</evidence>
<evidence type="ECO:0000313" key="4">
    <source>
        <dbReference type="EMBL" id="KAE9061842.1"/>
    </source>
</evidence>